<dbReference type="SUPFAM" id="SSF53335">
    <property type="entry name" value="S-adenosyl-L-methionine-dependent methyltransferases"/>
    <property type="match status" value="1"/>
</dbReference>
<feature type="domain" description="Polysaccharide biosynthesis protein CapD-like" evidence="4">
    <location>
        <begin position="308"/>
        <end position="589"/>
    </location>
</feature>
<accession>A0A518HNF8</accession>
<sequence length="639" mass="70932">MVKEKQGLYRSADTGHGSRSSVKDHPIVRYRLPLLVVAHTLLFAGTYALAFLLRFDLSIPDHYYIAFCVTMPVIVTLKTVIFLATGQLHGWWRIVSFRDLIGIVHACVISFLAIASAGYFSNSISIPRSVLLFDAIFTLLFVGGLRSAWRLFFEFIRPRLVADRYRPAALVGLDDETVFLASQIQSHGRLPLRIVGLISIDNTNVTRKSIGGFNVLGHLSALESVVRNHDLRKILVHTELLPGKVMRELMESCKHLGVDLRIVPQFEHRMSGASRIPTREIDIEDLLRREPARLDLENIRDLIQGNTILVTGAGGSIGSEICRQLIAFRPGRLVLLGRGENRIYHIEKELQAIAPATELATMIADIRDRERMEEVFGHYKPDVVFHAAAHKHVPLMERNIGEAIVNNVIGTCNVVDASHRYNVAKFVMISSDKAVRPTSVMGATKRVAEMYVSIISSQSSTQFMSVRFGNVLGSAGSVVPLFKKQIEQGGPITVTDERMTRFFMTIPEASQLVLQAASMGKGGELFVLDMGKPIKIVDLARDMVRLSGLPEDAIEIVFSGIRPGEKLYEELADAHGDIRRTAHEKIMSVDRSEQDESSVRGLIDFLSSPATSEQDAREALLSLDGTSNQSIESSFARPK</sequence>
<evidence type="ECO:0000256" key="1">
    <source>
        <dbReference type="ARBA" id="ARBA00007430"/>
    </source>
</evidence>
<dbReference type="GO" id="GO:0016829">
    <property type="term" value="F:lyase activity"/>
    <property type="evidence" value="ECO:0007669"/>
    <property type="project" value="UniProtKB-KW"/>
</dbReference>
<keyword evidence="3" id="KW-0472">Membrane</keyword>
<feature type="transmembrane region" description="Helical" evidence="3">
    <location>
        <begin position="126"/>
        <end position="149"/>
    </location>
</feature>
<dbReference type="KEGG" id="snep:Enr13x_21520"/>
<dbReference type="AlphaFoldDB" id="A0A518HNF8"/>
<dbReference type="InterPro" id="IPR051203">
    <property type="entry name" value="Polysaccharide_Synthase-Rel"/>
</dbReference>
<dbReference type="Gene3D" id="3.40.50.720">
    <property type="entry name" value="NAD(P)-binding Rossmann-like Domain"/>
    <property type="match status" value="2"/>
</dbReference>
<dbReference type="CDD" id="cd05237">
    <property type="entry name" value="UDP_invert_4-6DH_SDR_e"/>
    <property type="match status" value="1"/>
</dbReference>
<dbReference type="Pfam" id="PF13727">
    <property type="entry name" value="CoA_binding_3"/>
    <property type="match status" value="1"/>
</dbReference>
<dbReference type="EC" id="4.2.1.135" evidence="5"/>
<dbReference type="Proteomes" id="UP000319004">
    <property type="component" value="Chromosome"/>
</dbReference>
<dbReference type="InterPro" id="IPR003869">
    <property type="entry name" value="Polysac_CapD-like"/>
</dbReference>
<dbReference type="EMBL" id="CP037423">
    <property type="protein sequence ID" value="QDV42307.1"/>
    <property type="molecule type" value="Genomic_DNA"/>
</dbReference>
<dbReference type="InterPro" id="IPR029063">
    <property type="entry name" value="SAM-dependent_MTases_sf"/>
</dbReference>
<keyword evidence="6" id="KW-1185">Reference proteome</keyword>
<dbReference type="OrthoDB" id="9803111at2"/>
<feature type="transmembrane region" description="Helical" evidence="3">
    <location>
        <begin position="32"/>
        <end position="52"/>
    </location>
</feature>
<evidence type="ECO:0000256" key="3">
    <source>
        <dbReference type="SAM" id="Phobius"/>
    </source>
</evidence>
<dbReference type="Pfam" id="PF02719">
    <property type="entry name" value="Polysacc_synt_2"/>
    <property type="match status" value="1"/>
</dbReference>
<feature type="transmembrane region" description="Helical" evidence="3">
    <location>
        <begin position="64"/>
        <end position="88"/>
    </location>
</feature>
<dbReference type="PANTHER" id="PTHR43318:SF1">
    <property type="entry name" value="POLYSACCHARIDE BIOSYNTHESIS PROTEIN EPSC-RELATED"/>
    <property type="match status" value="1"/>
</dbReference>
<protein>
    <submittedName>
        <fullName evidence="5">UDP-N-acetyl-alpha-D-glucosamine C6 dehydratase</fullName>
        <ecNumber evidence="5">4.2.1.135</ecNumber>
    </submittedName>
</protein>
<dbReference type="PANTHER" id="PTHR43318">
    <property type="entry name" value="UDP-N-ACETYLGLUCOSAMINE 4,6-DEHYDRATASE"/>
    <property type="match status" value="1"/>
</dbReference>
<feature type="transmembrane region" description="Helical" evidence="3">
    <location>
        <begin position="100"/>
        <end position="120"/>
    </location>
</feature>
<organism evidence="5 6">
    <name type="scientific">Stieleria neptunia</name>
    <dbReference type="NCBI Taxonomy" id="2527979"/>
    <lineage>
        <taxon>Bacteria</taxon>
        <taxon>Pseudomonadati</taxon>
        <taxon>Planctomycetota</taxon>
        <taxon>Planctomycetia</taxon>
        <taxon>Pirellulales</taxon>
        <taxon>Pirellulaceae</taxon>
        <taxon>Stieleria</taxon>
    </lineage>
</organism>
<comment type="similarity">
    <text evidence="1">Belongs to the polysaccharide synthase family.</text>
</comment>
<dbReference type="InterPro" id="IPR036291">
    <property type="entry name" value="NAD(P)-bd_dom_sf"/>
</dbReference>
<keyword evidence="3" id="KW-1133">Transmembrane helix</keyword>
<dbReference type="SUPFAM" id="SSF51735">
    <property type="entry name" value="NAD(P)-binding Rossmann-fold domains"/>
    <property type="match status" value="1"/>
</dbReference>
<reference evidence="5 6" key="1">
    <citation type="submission" date="2019-03" db="EMBL/GenBank/DDBJ databases">
        <title>Deep-cultivation of Planctomycetes and their phenomic and genomic characterization uncovers novel biology.</title>
        <authorList>
            <person name="Wiegand S."/>
            <person name="Jogler M."/>
            <person name="Boedeker C."/>
            <person name="Pinto D."/>
            <person name="Vollmers J."/>
            <person name="Rivas-Marin E."/>
            <person name="Kohn T."/>
            <person name="Peeters S.H."/>
            <person name="Heuer A."/>
            <person name="Rast P."/>
            <person name="Oberbeckmann S."/>
            <person name="Bunk B."/>
            <person name="Jeske O."/>
            <person name="Meyerdierks A."/>
            <person name="Storesund J.E."/>
            <person name="Kallscheuer N."/>
            <person name="Luecker S."/>
            <person name="Lage O.M."/>
            <person name="Pohl T."/>
            <person name="Merkel B.J."/>
            <person name="Hornburger P."/>
            <person name="Mueller R.-W."/>
            <person name="Bruemmer F."/>
            <person name="Labrenz M."/>
            <person name="Spormann A.M."/>
            <person name="Op den Camp H."/>
            <person name="Overmann J."/>
            <person name="Amann R."/>
            <person name="Jetten M.S.M."/>
            <person name="Mascher T."/>
            <person name="Medema M.H."/>
            <person name="Devos D.P."/>
            <person name="Kaster A.-K."/>
            <person name="Ovreas L."/>
            <person name="Rohde M."/>
            <person name="Galperin M.Y."/>
            <person name="Jogler C."/>
        </authorList>
    </citation>
    <scope>NUCLEOTIDE SEQUENCE [LARGE SCALE GENOMIC DNA]</scope>
    <source>
        <strain evidence="5 6">Enr13</strain>
    </source>
</reference>
<evidence type="ECO:0000313" key="6">
    <source>
        <dbReference type="Proteomes" id="UP000319004"/>
    </source>
</evidence>
<evidence type="ECO:0000313" key="5">
    <source>
        <dbReference type="EMBL" id="QDV42307.1"/>
    </source>
</evidence>
<proteinExistence type="inferred from homology"/>
<name>A0A518HNF8_9BACT</name>
<keyword evidence="5" id="KW-0456">Lyase</keyword>
<keyword evidence="3" id="KW-0812">Transmembrane</keyword>
<feature type="region of interest" description="Disordered" evidence="2">
    <location>
        <begin position="1"/>
        <end position="22"/>
    </location>
</feature>
<evidence type="ECO:0000256" key="2">
    <source>
        <dbReference type="SAM" id="MobiDB-lite"/>
    </source>
</evidence>
<evidence type="ECO:0000259" key="4">
    <source>
        <dbReference type="Pfam" id="PF02719"/>
    </source>
</evidence>
<gene>
    <name evidence="5" type="primary">pglF_1</name>
    <name evidence="5" type="ORF">Enr13x_21520</name>
</gene>